<dbReference type="GO" id="GO:0003677">
    <property type="term" value="F:DNA binding"/>
    <property type="evidence" value="ECO:0007669"/>
    <property type="project" value="UniProtKB-KW"/>
</dbReference>
<evidence type="ECO:0000256" key="5">
    <source>
        <dbReference type="ARBA" id="ARBA00022723"/>
    </source>
</evidence>
<keyword evidence="12" id="KW-0010">Activator</keyword>
<keyword evidence="8" id="KW-0862">Zinc</keyword>
<keyword evidence="1" id="KW-0600">Photoreceptor protein</keyword>
<reference evidence="17" key="1">
    <citation type="journal article" date="2016" name="Proc. Natl. Acad. Sci. U.S.A.">
        <title>Functional and topological diversity of LOV domain photoreceptors.</title>
        <authorList>
            <person name="Glantz S.T."/>
            <person name="Carpenter E.J."/>
            <person name="Melkonian M."/>
            <person name="Gardner K.H."/>
            <person name="Boyden E.S."/>
            <person name="Wong G.K."/>
            <person name="Chow B.Y."/>
        </authorList>
    </citation>
    <scope>NUCLEOTIDE SEQUENCE</scope>
    <source>
        <strain evidence="17">QAIR_2005918</strain>
    </source>
</reference>
<evidence type="ECO:0000256" key="3">
    <source>
        <dbReference type="ARBA" id="ARBA00022630"/>
    </source>
</evidence>
<protein>
    <submittedName>
        <fullName evidence="17">Putative LOV domain-containing protein</fullName>
    </submittedName>
</protein>
<feature type="compositionally biased region" description="Polar residues" evidence="15">
    <location>
        <begin position="508"/>
        <end position="519"/>
    </location>
</feature>
<dbReference type="Pfam" id="PF08447">
    <property type="entry name" value="PAS_3"/>
    <property type="match status" value="1"/>
</dbReference>
<keyword evidence="3" id="KW-0285">Flavoprotein</keyword>
<evidence type="ECO:0000259" key="16">
    <source>
        <dbReference type="PROSITE" id="PS50112"/>
    </source>
</evidence>
<keyword evidence="11" id="KW-0238">DNA-binding</keyword>
<dbReference type="EMBL" id="KU700587">
    <property type="protein sequence ID" value="AML78338.1"/>
    <property type="molecule type" value="mRNA"/>
</dbReference>
<feature type="compositionally biased region" description="Low complexity" evidence="15">
    <location>
        <begin position="739"/>
        <end position="758"/>
    </location>
</feature>
<feature type="region of interest" description="Disordered" evidence="15">
    <location>
        <begin position="493"/>
        <end position="519"/>
    </location>
</feature>
<evidence type="ECO:0000256" key="11">
    <source>
        <dbReference type="ARBA" id="ARBA00023125"/>
    </source>
</evidence>
<dbReference type="InterPro" id="IPR013655">
    <property type="entry name" value="PAS_fold_3"/>
</dbReference>
<dbReference type="AlphaFoldDB" id="A0A126X0Z4"/>
<evidence type="ECO:0000256" key="9">
    <source>
        <dbReference type="ARBA" id="ARBA00022991"/>
    </source>
</evidence>
<keyword evidence="6" id="KW-0677">Repeat</keyword>
<evidence type="ECO:0000256" key="14">
    <source>
        <dbReference type="ARBA" id="ARBA00023170"/>
    </source>
</evidence>
<evidence type="ECO:0000256" key="4">
    <source>
        <dbReference type="ARBA" id="ARBA00022643"/>
    </source>
</evidence>
<keyword evidence="10" id="KW-0805">Transcription regulation</keyword>
<evidence type="ECO:0000313" key="17">
    <source>
        <dbReference type="EMBL" id="AML78338.1"/>
    </source>
</evidence>
<dbReference type="InterPro" id="IPR035965">
    <property type="entry name" value="PAS-like_dom_sf"/>
</dbReference>
<dbReference type="PANTHER" id="PTHR47429:SF7">
    <property type="entry name" value="GATA-FACTOR"/>
    <property type="match status" value="1"/>
</dbReference>
<dbReference type="SMART" id="SM00091">
    <property type="entry name" value="PAS"/>
    <property type="match status" value="3"/>
</dbReference>
<feature type="domain" description="PAS" evidence="16">
    <location>
        <begin position="226"/>
        <end position="248"/>
    </location>
</feature>
<sequence>MMPFEKYLQDDFPAYEGASRDTHHMGSTPFSTRVQFQIPQFMYAGPPTLAPGGGAEVLPLGMFNHNDTLSASWFSNNHGLPPDTVYLSSSLRSCVPLEQYRNVTDQQNPTESNVDARHYDLTDSALISKPSPPQPPPQMKSHDKNVYSESRDQPSLIEHSIMAIGEATGLSTPSPLGLPVYSATGFDVLSILARVATRLNPRVVLGPVDLSCSFVIVDVRRHDQPIIYCSPSFCRLTGYSEAEVLGRNCRFLQSPDGHVQKGEQRRFTSPEAVAHLKKNLLADKECQTSIVNYRKDGNAFINLVTVIPIAGGVSGLPHEETNVVYHVGFQVDLTEQPNVILPKLRDGSYMVTYSSQAGFSTTNGSLLGGSALGATSGAKKAQIAQPLISKELKKLLADTDFIRSIPISTLTTVPPLAASSDKGDSADSNQWLNLMLLESCPDFVHVVSLKGSFLYVAPSVRRVLGYEPEEMVGGSIADFSHPEDIVPLMRELKESSSNGGGSPGVSSLAQDGQQPTQISIPPRTVDLLFRARTKAGAYVWVECRGRLHVEPGKGRKAIILSGRAREMPRLRWDAVLRAGGLARGKEGEAAKTRELEFWSMLGGQGTFTVVGPSVKGALGWDSADLIGRCIGSLLSCDDTSGLEDEVQRMRWEHRHQRTTSNERPQEKSDFVRLRSRLRRADGESVDAMVVLYRPIRGAFVDASPMPAQCISPSPIICQIKLDNSLCIGSTCGISASILPADSSPSSSASPPASIPPSSFAHQPNVFDELDTNRGSSWQYELQQLKFANQRLEDEVCFLEAQLVQIQALERAQVVDLGQGQPEDNEQQTHQQAQIQQSAYVSPTPLIQQESVAIYTMEQPAPQIQMQPSCLSSRSFCLLNEAQIPPQTCPSNKAHPSPVASVQVPTASTMPIYTISSTSCSNTESHDETSVGYNQRRRSHQTPYTHHSSLQYHSQHHQRQQSYPPYAGHHPSSYPHSRLKRSWDAAQNT</sequence>
<keyword evidence="14" id="KW-0675">Receptor</keyword>
<evidence type="ECO:0000256" key="10">
    <source>
        <dbReference type="ARBA" id="ARBA00023015"/>
    </source>
</evidence>
<keyword evidence="4" id="KW-0288">FMN</keyword>
<name>A0A126X0Z4_9CARY</name>
<dbReference type="SUPFAM" id="SSF55785">
    <property type="entry name" value="PYP-like sensor domain (PAS domain)"/>
    <property type="match status" value="2"/>
</dbReference>
<dbReference type="GO" id="GO:0009881">
    <property type="term" value="F:photoreceptor activity"/>
    <property type="evidence" value="ECO:0007669"/>
    <property type="project" value="UniProtKB-KW"/>
</dbReference>
<evidence type="ECO:0000256" key="12">
    <source>
        <dbReference type="ARBA" id="ARBA00023159"/>
    </source>
</evidence>
<evidence type="ECO:0000256" key="8">
    <source>
        <dbReference type="ARBA" id="ARBA00022833"/>
    </source>
</evidence>
<accession>A0A126X0Z4</accession>
<evidence type="ECO:0000256" key="1">
    <source>
        <dbReference type="ARBA" id="ARBA00022543"/>
    </source>
</evidence>
<dbReference type="InterPro" id="IPR000014">
    <property type="entry name" value="PAS"/>
</dbReference>
<keyword evidence="5" id="KW-0479">Metal-binding</keyword>
<dbReference type="Gene3D" id="3.30.450.20">
    <property type="entry name" value="PAS domain"/>
    <property type="match status" value="2"/>
</dbReference>
<feature type="region of interest" description="Disordered" evidence="15">
    <location>
        <begin position="125"/>
        <end position="151"/>
    </location>
</feature>
<evidence type="ECO:0000256" key="13">
    <source>
        <dbReference type="ARBA" id="ARBA00023163"/>
    </source>
</evidence>
<dbReference type="NCBIfam" id="TIGR00229">
    <property type="entry name" value="sensory_box"/>
    <property type="match status" value="2"/>
</dbReference>
<dbReference type="PANTHER" id="PTHR47429">
    <property type="entry name" value="PROTEIN TWIN LOV 1"/>
    <property type="match status" value="1"/>
</dbReference>
<evidence type="ECO:0000256" key="15">
    <source>
        <dbReference type="SAM" id="MobiDB-lite"/>
    </source>
</evidence>
<feature type="domain" description="PAS" evidence="16">
    <location>
        <begin position="436"/>
        <end position="499"/>
    </location>
</feature>
<dbReference type="GO" id="GO:0005634">
    <property type="term" value="C:nucleus"/>
    <property type="evidence" value="ECO:0007669"/>
    <property type="project" value="TreeGrafter"/>
</dbReference>
<dbReference type="FunFam" id="3.30.450.20:FF:000064">
    <property type="entry name" value="Vivid PAS protein VVD"/>
    <property type="match status" value="1"/>
</dbReference>
<keyword evidence="7" id="KW-0863">Zinc-finger</keyword>
<evidence type="ECO:0000256" key="2">
    <source>
        <dbReference type="ARBA" id="ARBA00022606"/>
    </source>
</evidence>
<keyword evidence="2" id="KW-0716">Sensory transduction</keyword>
<feature type="region of interest" description="Disordered" evidence="15">
    <location>
        <begin position="739"/>
        <end position="763"/>
    </location>
</feature>
<evidence type="ECO:0000256" key="7">
    <source>
        <dbReference type="ARBA" id="ARBA00022771"/>
    </source>
</evidence>
<proteinExistence type="evidence at transcript level"/>
<organism evidence="17">
    <name type="scientific">Opuntia sp. BC-2016</name>
    <dbReference type="NCBI Taxonomy" id="1799606"/>
    <lineage>
        <taxon>Eukaryota</taxon>
        <taxon>Viridiplantae</taxon>
        <taxon>Streptophyta</taxon>
        <taxon>Embryophyta</taxon>
        <taxon>Tracheophyta</taxon>
        <taxon>Spermatophyta</taxon>
        <taxon>Magnoliopsida</taxon>
        <taxon>eudicotyledons</taxon>
        <taxon>Gunneridae</taxon>
        <taxon>Pentapetalae</taxon>
        <taxon>Caryophyllales</taxon>
        <taxon>Cactineae</taxon>
        <taxon>Cactaceae</taxon>
        <taxon>Opuntioideae</taxon>
        <taxon>Opuntia</taxon>
    </lineage>
</organism>
<keyword evidence="13" id="KW-0804">Transcription</keyword>
<dbReference type="Pfam" id="PF13426">
    <property type="entry name" value="PAS_9"/>
    <property type="match status" value="1"/>
</dbReference>
<evidence type="ECO:0000256" key="6">
    <source>
        <dbReference type="ARBA" id="ARBA00022737"/>
    </source>
</evidence>
<dbReference type="CDD" id="cd00130">
    <property type="entry name" value="PAS"/>
    <property type="match status" value="2"/>
</dbReference>
<dbReference type="GO" id="GO:0008270">
    <property type="term" value="F:zinc ion binding"/>
    <property type="evidence" value="ECO:0007669"/>
    <property type="project" value="UniProtKB-KW"/>
</dbReference>
<feature type="region of interest" description="Disordered" evidence="15">
    <location>
        <begin position="916"/>
        <end position="988"/>
    </location>
</feature>
<feature type="compositionally biased region" description="Basic and acidic residues" evidence="15">
    <location>
        <begin position="140"/>
        <end position="151"/>
    </location>
</feature>
<dbReference type="PROSITE" id="PS50112">
    <property type="entry name" value="PAS"/>
    <property type="match status" value="2"/>
</dbReference>
<keyword evidence="9" id="KW-0157">Chromophore</keyword>